<dbReference type="AlphaFoldDB" id="A0A1R2CPS9"/>
<keyword evidence="4" id="KW-0378">Hydrolase</keyword>
<keyword evidence="3" id="KW-0732">Signal</keyword>
<dbReference type="EMBL" id="MPUH01000090">
    <property type="protein sequence ID" value="OMJ91009.1"/>
    <property type="molecule type" value="Genomic_DNA"/>
</dbReference>
<comment type="similarity">
    <text evidence="1">Belongs to the peptidase A1 family.</text>
</comment>
<dbReference type="PROSITE" id="PS51767">
    <property type="entry name" value="PEPTIDASE_A1"/>
    <property type="match status" value="1"/>
</dbReference>
<dbReference type="Pfam" id="PF00026">
    <property type="entry name" value="Asp"/>
    <property type="match status" value="1"/>
</dbReference>
<dbReference type="PRINTS" id="PR00792">
    <property type="entry name" value="PEPSIN"/>
</dbReference>
<dbReference type="Gene3D" id="2.40.70.10">
    <property type="entry name" value="Acid Proteases"/>
    <property type="match status" value="2"/>
</dbReference>
<accession>A0A1R2CPS9</accession>
<proteinExistence type="inferred from homology"/>
<keyword evidence="6" id="KW-0472">Membrane</keyword>
<evidence type="ECO:0000313" key="8">
    <source>
        <dbReference type="EMBL" id="OMJ91009.1"/>
    </source>
</evidence>
<sequence>MFLILFINLIVGESFEHAVVYGNTESLGYYYVDIWVGNPSMRQTVIIDTGSRLTAFPCVGCENCGKHIDLYFDYKKSNTSRLVQCNEDISCSSCDNNVCGYSQSYAEGSSISGILVEDDIMFGDDFAYAHRVKAIFGCHRRETYLFRTQQVDGIMGFAQQKNNMLTLVDILYRNDDIDSNVFAICFGKEDGVITIGGYNSSIHLSSPVWASLYDDTFYAIKLHYMLLNGNKVPITAADFSSFYTTGTIVDSGTTFTYFSTKIYLSLLEAFNEICNKEGNCDGELKEVYGEAHACYKYDNKKYTDISDFFSTFPSFKLGIDDIEVEWKAKYYLFAWPETPNTFCIGIYSNSAGGNVLGGNFMRGNDIIFNREIKKIGFASSDCIPDYPHNKSRIIIPTYKKHVNDIGVFSVVLGSCGLTSIASVTIIYILRKRSKSQLNEENQEV</sequence>
<dbReference type="GO" id="GO:0004190">
    <property type="term" value="F:aspartic-type endopeptidase activity"/>
    <property type="evidence" value="ECO:0007669"/>
    <property type="project" value="InterPro"/>
</dbReference>
<dbReference type="InterPro" id="IPR021109">
    <property type="entry name" value="Peptidase_aspartic_dom_sf"/>
</dbReference>
<dbReference type="InterPro" id="IPR001461">
    <property type="entry name" value="Aspartic_peptidase_A1"/>
</dbReference>
<comment type="caution">
    <text evidence="8">The sequence shown here is derived from an EMBL/GenBank/DDBJ whole genome shotgun (WGS) entry which is preliminary data.</text>
</comment>
<keyword evidence="6" id="KW-1133">Transmembrane helix</keyword>
<gene>
    <name evidence="8" type="ORF">SteCoe_6471</name>
</gene>
<keyword evidence="9" id="KW-1185">Reference proteome</keyword>
<keyword evidence="2" id="KW-0645">Protease</keyword>
<evidence type="ECO:0000256" key="5">
    <source>
        <dbReference type="PIRSR" id="PIRSR601461-1"/>
    </source>
</evidence>
<feature type="transmembrane region" description="Helical" evidence="6">
    <location>
        <begin position="405"/>
        <end position="429"/>
    </location>
</feature>
<evidence type="ECO:0000256" key="3">
    <source>
        <dbReference type="ARBA" id="ARBA00022729"/>
    </source>
</evidence>
<dbReference type="Proteomes" id="UP000187209">
    <property type="component" value="Unassembled WGS sequence"/>
</dbReference>
<dbReference type="GO" id="GO:0006508">
    <property type="term" value="P:proteolysis"/>
    <property type="evidence" value="ECO:0007669"/>
    <property type="project" value="UniProtKB-KW"/>
</dbReference>
<dbReference type="PANTHER" id="PTHR13683">
    <property type="entry name" value="ASPARTYL PROTEASES"/>
    <property type="match status" value="1"/>
</dbReference>
<protein>
    <recommendedName>
        <fullName evidence="7">Peptidase A1 domain-containing protein</fullName>
    </recommendedName>
</protein>
<evidence type="ECO:0000256" key="6">
    <source>
        <dbReference type="SAM" id="Phobius"/>
    </source>
</evidence>
<dbReference type="SUPFAM" id="SSF50630">
    <property type="entry name" value="Acid proteases"/>
    <property type="match status" value="1"/>
</dbReference>
<evidence type="ECO:0000256" key="2">
    <source>
        <dbReference type="ARBA" id="ARBA00022670"/>
    </source>
</evidence>
<dbReference type="InterPro" id="IPR033121">
    <property type="entry name" value="PEPTIDASE_A1"/>
</dbReference>
<evidence type="ECO:0000256" key="1">
    <source>
        <dbReference type="ARBA" id="ARBA00007447"/>
    </source>
</evidence>
<feature type="domain" description="Peptidase A1" evidence="7">
    <location>
        <begin position="30"/>
        <end position="378"/>
    </location>
</feature>
<evidence type="ECO:0000259" key="7">
    <source>
        <dbReference type="PROSITE" id="PS51767"/>
    </source>
</evidence>
<feature type="active site" evidence="5">
    <location>
        <position position="48"/>
    </location>
</feature>
<dbReference type="PANTHER" id="PTHR13683:SF375">
    <property type="entry name" value="PEPTIDASE A1 DOMAIN-CONTAINING PROTEIN"/>
    <property type="match status" value="1"/>
</dbReference>
<keyword evidence="6" id="KW-0812">Transmembrane</keyword>
<feature type="active site" evidence="5">
    <location>
        <position position="250"/>
    </location>
</feature>
<reference evidence="8 9" key="1">
    <citation type="submission" date="2016-11" db="EMBL/GenBank/DDBJ databases">
        <title>The macronuclear genome of Stentor coeruleus: a giant cell with tiny introns.</title>
        <authorList>
            <person name="Slabodnick M."/>
            <person name="Ruby J.G."/>
            <person name="Reiff S.B."/>
            <person name="Swart E.C."/>
            <person name="Gosai S."/>
            <person name="Prabakaran S."/>
            <person name="Witkowska E."/>
            <person name="Larue G.E."/>
            <person name="Fisher S."/>
            <person name="Freeman R.M."/>
            <person name="Gunawardena J."/>
            <person name="Chu W."/>
            <person name="Stover N.A."/>
            <person name="Gregory B.D."/>
            <person name="Nowacki M."/>
            <person name="Derisi J."/>
            <person name="Roy S.W."/>
            <person name="Marshall W.F."/>
            <person name="Sood P."/>
        </authorList>
    </citation>
    <scope>NUCLEOTIDE SEQUENCE [LARGE SCALE GENOMIC DNA]</scope>
    <source>
        <strain evidence="8">WM001</strain>
    </source>
</reference>
<name>A0A1R2CPS9_9CILI</name>
<evidence type="ECO:0000313" key="9">
    <source>
        <dbReference type="Proteomes" id="UP000187209"/>
    </source>
</evidence>
<dbReference type="OrthoDB" id="2747330at2759"/>
<organism evidence="8 9">
    <name type="scientific">Stentor coeruleus</name>
    <dbReference type="NCBI Taxonomy" id="5963"/>
    <lineage>
        <taxon>Eukaryota</taxon>
        <taxon>Sar</taxon>
        <taxon>Alveolata</taxon>
        <taxon>Ciliophora</taxon>
        <taxon>Postciliodesmatophora</taxon>
        <taxon>Heterotrichea</taxon>
        <taxon>Heterotrichida</taxon>
        <taxon>Stentoridae</taxon>
        <taxon>Stentor</taxon>
    </lineage>
</organism>
<evidence type="ECO:0000256" key="4">
    <source>
        <dbReference type="ARBA" id="ARBA00022801"/>
    </source>
</evidence>